<keyword evidence="4" id="KW-1185">Reference proteome</keyword>
<dbReference type="Proteomes" id="UP000594468">
    <property type="component" value="Chromosome"/>
</dbReference>
<dbReference type="InterPro" id="IPR000157">
    <property type="entry name" value="TIR_dom"/>
</dbReference>
<proteinExistence type="predicted"/>
<dbReference type="GO" id="GO:0007165">
    <property type="term" value="P:signal transduction"/>
    <property type="evidence" value="ECO:0007669"/>
    <property type="project" value="InterPro"/>
</dbReference>
<keyword evidence="1" id="KW-0472">Membrane</keyword>
<dbReference type="Pfam" id="PF13676">
    <property type="entry name" value="TIR_2"/>
    <property type="match status" value="1"/>
</dbReference>
<organism evidence="3 4">
    <name type="scientific">Phototrophicus methaneseepsis</name>
    <dbReference type="NCBI Taxonomy" id="2710758"/>
    <lineage>
        <taxon>Bacteria</taxon>
        <taxon>Bacillati</taxon>
        <taxon>Chloroflexota</taxon>
        <taxon>Candidatus Thermofontia</taxon>
        <taxon>Phototrophicales</taxon>
        <taxon>Phototrophicaceae</taxon>
        <taxon>Phototrophicus</taxon>
    </lineage>
</organism>
<dbReference type="EMBL" id="CP062983">
    <property type="protein sequence ID" value="QPC83259.1"/>
    <property type="molecule type" value="Genomic_DNA"/>
</dbReference>
<keyword evidence="3" id="KW-0675">Receptor</keyword>
<feature type="transmembrane region" description="Helical" evidence="1">
    <location>
        <begin position="215"/>
        <end position="233"/>
    </location>
</feature>
<evidence type="ECO:0000256" key="1">
    <source>
        <dbReference type="SAM" id="Phobius"/>
    </source>
</evidence>
<accession>A0A7S8EAC2</accession>
<dbReference type="Gene3D" id="3.40.50.10140">
    <property type="entry name" value="Toll/interleukin-1 receptor homology (TIR) domain"/>
    <property type="match status" value="1"/>
</dbReference>
<dbReference type="AlphaFoldDB" id="A0A7S8EAC2"/>
<evidence type="ECO:0000259" key="2">
    <source>
        <dbReference type="Pfam" id="PF13676"/>
    </source>
</evidence>
<evidence type="ECO:0000313" key="3">
    <source>
        <dbReference type="EMBL" id="QPC83259.1"/>
    </source>
</evidence>
<feature type="transmembrane region" description="Helical" evidence="1">
    <location>
        <begin position="239"/>
        <end position="256"/>
    </location>
</feature>
<dbReference type="SUPFAM" id="SSF52200">
    <property type="entry name" value="Toll/Interleukin receptor TIR domain"/>
    <property type="match status" value="1"/>
</dbReference>
<gene>
    <name evidence="3" type="ORF">G4Y79_02460</name>
</gene>
<dbReference type="KEGG" id="pmet:G4Y79_02460"/>
<protein>
    <submittedName>
        <fullName evidence="3">Toll/interleukin-1 receptor domain-containing protein</fullName>
    </submittedName>
</protein>
<name>A0A7S8EAC2_9CHLR</name>
<sequence length="257" mass="28722">MKIFISYSRADKALVDDVISRLRQVFPSVDIWWDEELNRNGGADWWKGIVQQIMAADVVLYMMSPTANQSEFCQRELTYALDFDKHIVPLILVETEILSRLSHLHCINLIGGVQNQQGMTYLYATLNDLEKSHLPAPGPTPAEKPTIQIHNENSPDGTYVFGDGNTTTINRHTHNTSKAQRAFYVDEQKKNELRQQQDDMFRQVNQPVFKSIKPLIYGIGAIGVLFGLILLVTGSTSSGIGIAAASILLSGVVNRFS</sequence>
<dbReference type="RefSeq" id="WP_195171326.1">
    <property type="nucleotide sequence ID" value="NZ_CP062983.1"/>
</dbReference>
<reference evidence="3 4" key="1">
    <citation type="submission" date="2020-02" db="EMBL/GenBank/DDBJ databases">
        <authorList>
            <person name="Zheng R.K."/>
            <person name="Sun C.M."/>
        </authorList>
    </citation>
    <scope>NUCLEOTIDE SEQUENCE [LARGE SCALE GENOMIC DNA]</scope>
    <source>
        <strain evidence="4">rifampicinis</strain>
    </source>
</reference>
<keyword evidence="1" id="KW-0812">Transmembrane</keyword>
<dbReference type="InterPro" id="IPR035897">
    <property type="entry name" value="Toll_tir_struct_dom_sf"/>
</dbReference>
<evidence type="ECO:0000313" key="4">
    <source>
        <dbReference type="Proteomes" id="UP000594468"/>
    </source>
</evidence>
<feature type="domain" description="TIR" evidence="2">
    <location>
        <begin position="3"/>
        <end position="112"/>
    </location>
</feature>
<keyword evidence="1" id="KW-1133">Transmembrane helix</keyword>